<dbReference type="EMBL" id="JAQNDO010000001">
    <property type="protein sequence ID" value="MDC0740708.1"/>
    <property type="molecule type" value="Genomic_DNA"/>
</dbReference>
<proteinExistence type="predicted"/>
<keyword evidence="3" id="KW-1185">Reference proteome</keyword>
<accession>A0ABT5EFV7</accession>
<dbReference type="SUPFAM" id="SSF69318">
    <property type="entry name" value="Integrin alpha N-terminal domain"/>
    <property type="match status" value="1"/>
</dbReference>
<feature type="region of interest" description="Disordered" evidence="1">
    <location>
        <begin position="1"/>
        <end position="33"/>
    </location>
</feature>
<evidence type="ECO:0008006" key="4">
    <source>
        <dbReference type="Google" id="ProtNLM"/>
    </source>
</evidence>
<comment type="caution">
    <text evidence="2">The sequence shown here is derived from an EMBL/GenBank/DDBJ whole genome shotgun (WGS) entry which is preliminary data.</text>
</comment>
<reference evidence="2 3" key="1">
    <citation type="submission" date="2022-11" db="EMBL/GenBank/DDBJ databases">
        <title>Minimal conservation of predation-associated metabolite biosynthetic gene clusters underscores biosynthetic potential of Myxococcota including descriptions for ten novel species: Archangium lansinium sp. nov., Myxococcus landrumus sp. nov., Nannocystis bai.</title>
        <authorList>
            <person name="Ahearne A."/>
            <person name="Stevens C."/>
            <person name="Dowd S."/>
        </authorList>
    </citation>
    <scope>NUCLEOTIDE SEQUENCE [LARGE SCALE GENOMIC DNA]</scope>
    <source>
        <strain evidence="2 3">RJM3</strain>
    </source>
</reference>
<dbReference type="RefSeq" id="WP_271915908.1">
    <property type="nucleotide sequence ID" value="NZ_JAQNDO010000001.1"/>
</dbReference>
<evidence type="ECO:0000313" key="2">
    <source>
        <dbReference type="EMBL" id="MDC0740708.1"/>
    </source>
</evidence>
<sequence>MAIAPTEQGDDSDAQEDNVQLDGERLSAEPDDWTGVNVRLMDLDGDGSPEAFVRVRGQHDKKAPFSRGRVFTFRSGHIEPYAPLKEVIVQDLKDLDGDGRLDATSFGPFDTVADHCDSGIGFRQTGPELPLHGLPSGAFTWDDGMTRAALKEICPARPSTFVQPPGVLPPNPGLPLSEGHRVACERLWGARTDVIEAQLARECPWRLRLPCEAQSCRDAGYLHDFAKVTPPLILR</sequence>
<dbReference type="InterPro" id="IPR028994">
    <property type="entry name" value="Integrin_alpha_N"/>
</dbReference>
<name>A0ABT5EFV7_9BACT</name>
<organism evidence="2 3">
    <name type="scientific">Polyangium mundeleinium</name>
    <dbReference type="NCBI Taxonomy" id="2995306"/>
    <lineage>
        <taxon>Bacteria</taxon>
        <taxon>Pseudomonadati</taxon>
        <taxon>Myxococcota</taxon>
        <taxon>Polyangia</taxon>
        <taxon>Polyangiales</taxon>
        <taxon>Polyangiaceae</taxon>
        <taxon>Polyangium</taxon>
    </lineage>
</organism>
<protein>
    <recommendedName>
        <fullName evidence="4">VCBS repeat-containing protein</fullName>
    </recommendedName>
</protein>
<dbReference type="Proteomes" id="UP001221411">
    <property type="component" value="Unassembled WGS sequence"/>
</dbReference>
<evidence type="ECO:0000256" key="1">
    <source>
        <dbReference type="SAM" id="MobiDB-lite"/>
    </source>
</evidence>
<evidence type="ECO:0000313" key="3">
    <source>
        <dbReference type="Proteomes" id="UP001221411"/>
    </source>
</evidence>
<gene>
    <name evidence="2" type="ORF">POL67_05080</name>
</gene>